<dbReference type="EMBL" id="JAAKFY010000021">
    <property type="protein sequence ID" value="KAF3839539.1"/>
    <property type="molecule type" value="Genomic_DNA"/>
</dbReference>
<dbReference type="Proteomes" id="UP000518266">
    <property type="component" value="Unassembled WGS sequence"/>
</dbReference>
<gene>
    <name evidence="2" type="ORF">F7725_018256</name>
</gene>
<comment type="caution">
    <text evidence="2">The sequence shown here is derived from an EMBL/GenBank/DDBJ whole genome shotgun (WGS) entry which is preliminary data.</text>
</comment>
<proteinExistence type="predicted"/>
<organism evidence="2 3">
    <name type="scientific">Dissostichus mawsoni</name>
    <name type="common">Antarctic cod</name>
    <dbReference type="NCBI Taxonomy" id="36200"/>
    <lineage>
        <taxon>Eukaryota</taxon>
        <taxon>Metazoa</taxon>
        <taxon>Chordata</taxon>
        <taxon>Craniata</taxon>
        <taxon>Vertebrata</taxon>
        <taxon>Euteleostomi</taxon>
        <taxon>Actinopterygii</taxon>
        <taxon>Neopterygii</taxon>
        <taxon>Teleostei</taxon>
        <taxon>Neoteleostei</taxon>
        <taxon>Acanthomorphata</taxon>
        <taxon>Eupercaria</taxon>
        <taxon>Perciformes</taxon>
        <taxon>Notothenioidei</taxon>
        <taxon>Nototheniidae</taxon>
        <taxon>Dissostichus</taxon>
    </lineage>
</organism>
<feature type="region of interest" description="Disordered" evidence="1">
    <location>
        <begin position="1"/>
        <end position="63"/>
    </location>
</feature>
<sequence length="129" mass="14779">MQERRGRKECERRTKEQCEGEKDKHQEELGGYEDEDSWTDSSYELESEYVPSTSDDDSSDNKDCRDCTTILPKNVSNKDETCDTDLDTEESASYEDVGCRLEVKVKTCLKGKKKVGQKTFLCVPQEATE</sequence>
<evidence type="ECO:0000313" key="2">
    <source>
        <dbReference type="EMBL" id="KAF3839539.1"/>
    </source>
</evidence>
<name>A0A7J5XSL2_DISMA</name>
<feature type="compositionally biased region" description="Basic and acidic residues" evidence="1">
    <location>
        <begin position="1"/>
        <end position="28"/>
    </location>
</feature>
<protein>
    <submittedName>
        <fullName evidence="2">Uncharacterized protein</fullName>
    </submittedName>
</protein>
<evidence type="ECO:0000256" key="1">
    <source>
        <dbReference type="SAM" id="MobiDB-lite"/>
    </source>
</evidence>
<feature type="compositionally biased region" description="Acidic residues" evidence="1">
    <location>
        <begin position="30"/>
        <end position="47"/>
    </location>
</feature>
<evidence type="ECO:0000313" key="3">
    <source>
        <dbReference type="Proteomes" id="UP000518266"/>
    </source>
</evidence>
<accession>A0A7J5XSL2</accession>
<reference evidence="2 3" key="1">
    <citation type="submission" date="2020-03" db="EMBL/GenBank/DDBJ databases">
        <title>Dissostichus mawsoni Genome sequencing and assembly.</title>
        <authorList>
            <person name="Park H."/>
        </authorList>
    </citation>
    <scope>NUCLEOTIDE SEQUENCE [LARGE SCALE GENOMIC DNA]</scope>
    <source>
        <strain evidence="2">DM0001</strain>
        <tissue evidence="2">Muscle</tissue>
    </source>
</reference>
<dbReference type="AlphaFoldDB" id="A0A7J5XSL2"/>
<keyword evidence="3" id="KW-1185">Reference proteome</keyword>